<proteinExistence type="predicted"/>
<keyword evidence="3" id="KW-1185">Reference proteome</keyword>
<feature type="region of interest" description="Disordered" evidence="1">
    <location>
        <begin position="1"/>
        <end position="20"/>
    </location>
</feature>
<dbReference type="STRING" id="265719.SAMN04488509_11395"/>
<organism evidence="2 3">
    <name type="scientific">Aquimonas voraii</name>
    <dbReference type="NCBI Taxonomy" id="265719"/>
    <lineage>
        <taxon>Bacteria</taxon>
        <taxon>Pseudomonadati</taxon>
        <taxon>Pseudomonadota</taxon>
        <taxon>Gammaproteobacteria</taxon>
        <taxon>Lysobacterales</taxon>
        <taxon>Lysobacteraceae</taxon>
        <taxon>Aquimonas</taxon>
    </lineage>
</organism>
<sequence length="144" mass="14999">MQINVKPTLSAQSTRAVDLDTQSRAGQRLGSGQALNPTGAAETQQASNLGLQIDQRIQPGQDTFALGAEFLARPRPLSGSAGLARTAQGGAPSASELLDQTRAETAQRINESLGRLRLQAETAGAQVVSAQANLKPETALALLR</sequence>
<feature type="region of interest" description="Disordered" evidence="1">
    <location>
        <begin position="77"/>
        <end position="97"/>
    </location>
</feature>
<feature type="compositionally biased region" description="Polar residues" evidence="1">
    <location>
        <begin position="33"/>
        <end position="47"/>
    </location>
</feature>
<dbReference type="EMBL" id="FNAG01000013">
    <property type="protein sequence ID" value="SDE01197.1"/>
    <property type="molecule type" value="Genomic_DNA"/>
</dbReference>
<dbReference type="Proteomes" id="UP000199603">
    <property type="component" value="Unassembled WGS sequence"/>
</dbReference>
<feature type="region of interest" description="Disordered" evidence="1">
    <location>
        <begin position="28"/>
        <end position="47"/>
    </location>
</feature>
<evidence type="ECO:0000313" key="2">
    <source>
        <dbReference type="EMBL" id="SDE01197.1"/>
    </source>
</evidence>
<accession>A0A1G6ZG21</accession>
<name>A0A1G6ZG21_9GAMM</name>
<reference evidence="2 3" key="1">
    <citation type="submission" date="2016-10" db="EMBL/GenBank/DDBJ databases">
        <authorList>
            <person name="de Groot N.N."/>
        </authorList>
    </citation>
    <scope>NUCLEOTIDE SEQUENCE [LARGE SCALE GENOMIC DNA]</scope>
    <source>
        <strain evidence="2 3">DSM 16957</strain>
    </source>
</reference>
<protein>
    <submittedName>
        <fullName evidence="2">Uncharacterized protein</fullName>
    </submittedName>
</protein>
<evidence type="ECO:0000256" key="1">
    <source>
        <dbReference type="SAM" id="MobiDB-lite"/>
    </source>
</evidence>
<dbReference type="RefSeq" id="WP_091244966.1">
    <property type="nucleotide sequence ID" value="NZ_FNAG01000013.1"/>
</dbReference>
<evidence type="ECO:0000313" key="3">
    <source>
        <dbReference type="Proteomes" id="UP000199603"/>
    </source>
</evidence>
<gene>
    <name evidence="2" type="ORF">SAMN04488509_11395</name>
</gene>
<dbReference type="AlphaFoldDB" id="A0A1G6ZG21"/>